<reference evidence="3 4" key="1">
    <citation type="submission" date="2016-12" db="EMBL/GenBank/DDBJ databases">
        <title>Trade-off between light-utilization and light-protection in marine flavobacteria.</title>
        <authorList>
            <person name="Kumagai Y."/>
            <person name="Yoshizawa S."/>
            <person name="Kogure K."/>
            <person name="Iwasaki W."/>
        </authorList>
    </citation>
    <scope>NUCLEOTIDE SEQUENCE [LARGE SCALE GENOMIC DNA]</scope>
    <source>
        <strain evidence="3 4">NBRC 108759</strain>
    </source>
</reference>
<dbReference type="Proteomes" id="UP000238882">
    <property type="component" value="Unassembled WGS sequence"/>
</dbReference>
<dbReference type="EMBL" id="MSCN01000001">
    <property type="protein sequence ID" value="PQJ79773.1"/>
    <property type="molecule type" value="Genomic_DNA"/>
</dbReference>
<gene>
    <name evidence="3" type="ORF">BTO18_11565</name>
</gene>
<accession>A0A2S7WQA8</accession>
<keyword evidence="4" id="KW-1185">Reference proteome</keyword>
<sequence length="238" mass="27771">MKTMKMTNVKLLATVLLSASILTSCKNDKKQIADNSSDIEVVNENSATENTKSTKKYDERIKKRTYKMKDGKYISYNLNQRGIAGFEEWKDFTVINAELTNLNLSKSIDTKNDSETTSEKRIRNLNYRIANLKNTIPTWLRTEEVLEDVADVQKEYLELISESNSSEKEMKENLEELNEKFDDLREELDETINRYIKIHEDAIEEFNEELDDGDIEDAIEEYNEEIKELDKIVKKNNS</sequence>
<keyword evidence="1" id="KW-0175">Coiled coil</keyword>
<protein>
    <submittedName>
        <fullName evidence="3">Uncharacterized protein</fullName>
    </submittedName>
</protein>
<feature type="chain" id="PRO_5015410425" evidence="2">
    <location>
        <begin position="27"/>
        <end position="238"/>
    </location>
</feature>
<feature type="coiled-coil region" evidence="1">
    <location>
        <begin position="160"/>
        <end position="235"/>
    </location>
</feature>
<evidence type="ECO:0000313" key="4">
    <source>
        <dbReference type="Proteomes" id="UP000238882"/>
    </source>
</evidence>
<proteinExistence type="predicted"/>
<feature type="signal peptide" evidence="2">
    <location>
        <begin position="1"/>
        <end position="26"/>
    </location>
</feature>
<dbReference type="AlphaFoldDB" id="A0A2S7WQA8"/>
<dbReference type="PROSITE" id="PS51257">
    <property type="entry name" value="PROKAR_LIPOPROTEIN"/>
    <property type="match status" value="1"/>
</dbReference>
<organism evidence="3 4">
    <name type="scientific">Polaribacter porphyrae</name>
    <dbReference type="NCBI Taxonomy" id="1137780"/>
    <lineage>
        <taxon>Bacteria</taxon>
        <taxon>Pseudomonadati</taxon>
        <taxon>Bacteroidota</taxon>
        <taxon>Flavobacteriia</taxon>
        <taxon>Flavobacteriales</taxon>
        <taxon>Flavobacteriaceae</taxon>
    </lineage>
</organism>
<comment type="caution">
    <text evidence="3">The sequence shown here is derived from an EMBL/GenBank/DDBJ whole genome shotgun (WGS) entry which is preliminary data.</text>
</comment>
<dbReference type="RefSeq" id="WP_105016368.1">
    <property type="nucleotide sequence ID" value="NZ_MSCN01000001.1"/>
</dbReference>
<name>A0A2S7WQA8_9FLAO</name>
<evidence type="ECO:0000256" key="1">
    <source>
        <dbReference type="SAM" id="Coils"/>
    </source>
</evidence>
<dbReference type="OrthoDB" id="1144672at2"/>
<evidence type="ECO:0000256" key="2">
    <source>
        <dbReference type="SAM" id="SignalP"/>
    </source>
</evidence>
<evidence type="ECO:0000313" key="3">
    <source>
        <dbReference type="EMBL" id="PQJ79773.1"/>
    </source>
</evidence>
<keyword evidence="2" id="KW-0732">Signal</keyword>